<evidence type="ECO:0008006" key="5">
    <source>
        <dbReference type="Google" id="ProtNLM"/>
    </source>
</evidence>
<reference evidence="3 4" key="1">
    <citation type="submission" date="2016-10" db="EMBL/GenBank/DDBJ databases">
        <authorList>
            <person name="de Groot N.N."/>
        </authorList>
    </citation>
    <scope>NUCLEOTIDE SEQUENCE [LARGE SCALE GENOMIC DNA]</scope>
    <source>
        <strain evidence="3 4">DSM 9236</strain>
    </source>
</reference>
<protein>
    <recommendedName>
        <fullName evidence="5">AsmA-like C-terminal domain-containing protein</fullName>
    </recommendedName>
</protein>
<evidence type="ECO:0000256" key="2">
    <source>
        <dbReference type="SAM" id="Phobius"/>
    </source>
</evidence>
<evidence type="ECO:0000256" key="1">
    <source>
        <dbReference type="SAM" id="MobiDB-lite"/>
    </source>
</evidence>
<evidence type="ECO:0000313" key="4">
    <source>
        <dbReference type="Proteomes" id="UP000198896"/>
    </source>
</evidence>
<evidence type="ECO:0000313" key="3">
    <source>
        <dbReference type="EMBL" id="SFE56734.1"/>
    </source>
</evidence>
<feature type="compositionally biased region" description="Basic and acidic residues" evidence="1">
    <location>
        <begin position="141"/>
        <end position="179"/>
    </location>
</feature>
<keyword evidence="2" id="KW-0812">Transmembrane</keyword>
<feature type="region of interest" description="Disordered" evidence="1">
    <location>
        <begin position="489"/>
        <end position="526"/>
    </location>
</feature>
<gene>
    <name evidence="3" type="ORF">SAMN05216245_10945</name>
</gene>
<accession>A0A1I2BKJ7</accession>
<dbReference type="RefSeq" id="WP_093913619.1">
    <property type="nucleotide sequence ID" value="NZ_FONL01000009.1"/>
</dbReference>
<feature type="compositionally biased region" description="Basic residues" evidence="1">
    <location>
        <begin position="511"/>
        <end position="526"/>
    </location>
</feature>
<dbReference type="EMBL" id="FONL01000009">
    <property type="protein sequence ID" value="SFE56734.1"/>
    <property type="molecule type" value="Genomic_DNA"/>
</dbReference>
<feature type="compositionally biased region" description="Basic and acidic residues" evidence="1">
    <location>
        <begin position="489"/>
        <end position="510"/>
    </location>
</feature>
<dbReference type="Proteomes" id="UP000198896">
    <property type="component" value="Unassembled WGS sequence"/>
</dbReference>
<keyword evidence="2" id="KW-0472">Membrane</keyword>
<keyword evidence="2" id="KW-1133">Transmembrane helix</keyword>
<dbReference type="STRING" id="1123323.SAMN05216245_10945"/>
<feature type="transmembrane region" description="Helical" evidence="2">
    <location>
        <begin position="16"/>
        <end position="37"/>
    </location>
</feature>
<sequence length="526" mass="59385">MEFPGKRFLKQHKISIAAAAAFVIVCLIVMLGLVQVARRGAAFIFNREMEKQTMLRGTITVESLLAHITGDVNFENLVWKEPDGDLILQIPEGSFQVRLWDVITRNFKATSIQQLTLKNAVISVRFNENMQVDFLDQKEQTVAQSKEKPEIKQDTEKKTKQDKEKKTEQNTKQDTKQDSELNPGLEWIEDHDYVYDEDGINFDLGSRRLRTVIVLEDCRLEARYLKRHYVLNNVNMKLGLDTTGMSHIDLSTGKFGGTMQGGGMSIYGIINFKPADPELDIDVSLRDVDPSSLGFGMNVHDNMTVVARMEGPVTGPTGRGTVKMKELHIPALNFTDVIGDVNYANGLFRFTDVNAKVFGGNLKARGDYHIDSRVYHIYGKGTKLQSMRALNDLSFSCLVDLNLMLMCNGNPRNILAYGDFKSGKGHYSLLPFNSLEGRFTNRFRELHIYNAVIDTPFGRVSTDAFSIVNSKLHLGKIILTDQDTGKNVTIREEDKVKPQDQHYNPEEKRDKPKKAKGKPKARRASS</sequence>
<organism evidence="3 4">
    <name type="scientific">Succiniclasticum ruminis DSM 9236</name>
    <dbReference type="NCBI Taxonomy" id="1123323"/>
    <lineage>
        <taxon>Bacteria</taxon>
        <taxon>Bacillati</taxon>
        <taxon>Bacillota</taxon>
        <taxon>Negativicutes</taxon>
        <taxon>Acidaminococcales</taxon>
        <taxon>Acidaminococcaceae</taxon>
        <taxon>Succiniclasticum</taxon>
    </lineage>
</organism>
<dbReference type="AlphaFoldDB" id="A0A1I2BKJ7"/>
<dbReference type="OrthoDB" id="1660997at2"/>
<feature type="region of interest" description="Disordered" evidence="1">
    <location>
        <begin position="141"/>
        <end position="182"/>
    </location>
</feature>
<name>A0A1I2BKJ7_9FIRM</name>
<keyword evidence="4" id="KW-1185">Reference proteome</keyword>
<proteinExistence type="predicted"/>